<gene>
    <name evidence="5" type="ORF">V865_003440</name>
</gene>
<protein>
    <recommendedName>
        <fullName evidence="4">Zn(2)-C6 fungal-type domain-containing protein</fullName>
    </recommendedName>
</protein>
<keyword evidence="1" id="KW-0479">Metal-binding</keyword>
<dbReference type="AlphaFoldDB" id="A0AAX4KG21"/>
<dbReference type="InterPro" id="IPR007219">
    <property type="entry name" value="XnlR_reg_dom"/>
</dbReference>
<keyword evidence="6" id="KW-1185">Reference proteome</keyword>
<dbReference type="SMART" id="SM00066">
    <property type="entry name" value="GAL4"/>
    <property type="match status" value="1"/>
</dbReference>
<accession>A0AAX4KG21</accession>
<dbReference type="InterPro" id="IPR036864">
    <property type="entry name" value="Zn2-C6_fun-type_DNA-bd_sf"/>
</dbReference>
<dbReference type="EMBL" id="CP144089">
    <property type="protein sequence ID" value="WWD05367.1"/>
    <property type="molecule type" value="Genomic_DNA"/>
</dbReference>
<feature type="region of interest" description="Disordered" evidence="3">
    <location>
        <begin position="96"/>
        <end position="125"/>
    </location>
</feature>
<feature type="domain" description="Zn(2)-C6 fungal-type" evidence="4">
    <location>
        <begin position="27"/>
        <end position="66"/>
    </location>
</feature>
<dbReference type="PROSITE" id="PS50048">
    <property type="entry name" value="ZN2_CY6_FUNGAL_2"/>
    <property type="match status" value="1"/>
</dbReference>
<dbReference type="Pfam" id="PF04082">
    <property type="entry name" value="Fungal_trans"/>
    <property type="match status" value="1"/>
</dbReference>
<dbReference type="PANTHER" id="PTHR46910:SF40">
    <property type="entry name" value="ZN(II)2CYS6 TRANSCRIPTION FACTOR (EUROFUNG)"/>
    <property type="match status" value="1"/>
</dbReference>
<dbReference type="GeneID" id="91102244"/>
<evidence type="ECO:0000259" key="4">
    <source>
        <dbReference type="PROSITE" id="PS50048"/>
    </source>
</evidence>
<dbReference type="Proteomes" id="UP001358614">
    <property type="component" value="Chromosome 1"/>
</dbReference>
<dbReference type="GO" id="GO:0003677">
    <property type="term" value="F:DNA binding"/>
    <property type="evidence" value="ECO:0007669"/>
    <property type="project" value="InterPro"/>
</dbReference>
<dbReference type="InterPro" id="IPR001138">
    <property type="entry name" value="Zn2Cys6_DnaBD"/>
</dbReference>
<dbReference type="GO" id="GO:0000981">
    <property type="term" value="F:DNA-binding transcription factor activity, RNA polymerase II-specific"/>
    <property type="evidence" value="ECO:0007669"/>
    <property type="project" value="InterPro"/>
</dbReference>
<organism evidence="5 6">
    <name type="scientific">Kwoniella europaea PYCC6329</name>
    <dbReference type="NCBI Taxonomy" id="1423913"/>
    <lineage>
        <taxon>Eukaryota</taxon>
        <taxon>Fungi</taxon>
        <taxon>Dikarya</taxon>
        <taxon>Basidiomycota</taxon>
        <taxon>Agaricomycotina</taxon>
        <taxon>Tremellomycetes</taxon>
        <taxon>Tremellales</taxon>
        <taxon>Cryptococcaceae</taxon>
        <taxon>Kwoniella</taxon>
    </lineage>
</organism>
<evidence type="ECO:0000256" key="2">
    <source>
        <dbReference type="ARBA" id="ARBA00023242"/>
    </source>
</evidence>
<evidence type="ECO:0000313" key="6">
    <source>
        <dbReference type="Proteomes" id="UP001358614"/>
    </source>
</evidence>
<dbReference type="GO" id="GO:0006351">
    <property type="term" value="P:DNA-templated transcription"/>
    <property type="evidence" value="ECO:0007669"/>
    <property type="project" value="InterPro"/>
</dbReference>
<dbReference type="Pfam" id="PF00172">
    <property type="entry name" value="Zn_clus"/>
    <property type="match status" value="1"/>
</dbReference>
<evidence type="ECO:0000256" key="3">
    <source>
        <dbReference type="SAM" id="MobiDB-lite"/>
    </source>
</evidence>
<dbReference type="Gene3D" id="4.10.240.10">
    <property type="entry name" value="Zn(2)-C6 fungal-type DNA-binding domain"/>
    <property type="match status" value="1"/>
</dbReference>
<proteinExistence type="predicted"/>
<dbReference type="InterPro" id="IPR050987">
    <property type="entry name" value="AtrR-like"/>
</dbReference>
<dbReference type="RefSeq" id="XP_066083334.1">
    <property type="nucleotide sequence ID" value="XM_066227237.1"/>
</dbReference>
<feature type="compositionally biased region" description="Polar residues" evidence="3">
    <location>
        <begin position="1"/>
        <end position="18"/>
    </location>
</feature>
<dbReference type="CDD" id="cd12148">
    <property type="entry name" value="fungal_TF_MHR"/>
    <property type="match status" value="1"/>
</dbReference>
<keyword evidence="2" id="KW-0539">Nucleus</keyword>
<name>A0AAX4KG21_9TREE</name>
<dbReference type="GO" id="GO:0008270">
    <property type="term" value="F:zinc ion binding"/>
    <property type="evidence" value="ECO:0007669"/>
    <property type="project" value="InterPro"/>
</dbReference>
<evidence type="ECO:0000256" key="1">
    <source>
        <dbReference type="ARBA" id="ARBA00022723"/>
    </source>
</evidence>
<reference evidence="5 6" key="1">
    <citation type="submission" date="2024-01" db="EMBL/GenBank/DDBJ databases">
        <title>Comparative genomics of Cryptococcus and Kwoniella reveals pathogenesis evolution and contrasting modes of karyotype evolution via chromosome fusion or intercentromeric recombination.</title>
        <authorList>
            <person name="Coelho M.A."/>
            <person name="David-Palma M."/>
            <person name="Shea T."/>
            <person name="Bowers K."/>
            <person name="McGinley-Smith S."/>
            <person name="Mohammad A.W."/>
            <person name="Gnirke A."/>
            <person name="Yurkov A.M."/>
            <person name="Nowrousian M."/>
            <person name="Sun S."/>
            <person name="Cuomo C.A."/>
            <person name="Heitman J."/>
        </authorList>
    </citation>
    <scope>NUCLEOTIDE SEQUENCE [LARGE SCALE GENOMIC DNA]</scope>
    <source>
        <strain evidence="5 6">PYCC6329</strain>
    </source>
</reference>
<evidence type="ECO:0000313" key="5">
    <source>
        <dbReference type="EMBL" id="WWD05367.1"/>
    </source>
</evidence>
<dbReference type="SUPFAM" id="SSF57701">
    <property type="entry name" value="Zn2/Cys6 DNA-binding domain"/>
    <property type="match status" value="1"/>
</dbReference>
<feature type="region of interest" description="Disordered" evidence="3">
    <location>
        <begin position="1"/>
        <end position="24"/>
    </location>
</feature>
<dbReference type="CDD" id="cd00067">
    <property type="entry name" value="GAL4"/>
    <property type="match status" value="1"/>
</dbReference>
<dbReference type="KEGG" id="ker:91102244"/>
<sequence length="576" mass="65065">MSYSSQRTGPSINDSDATTLGKPKTKACDTCRIRKVRCTFAPPLHTGESSTKPCILCKKHGFACTYERKPKKVIGSSSEGRRTNDIGVRARPIAPVSRRPKEPEDAAIGLTHTAQSDRERQKNHRKGISAIPEVTSNPFDEILPRQLLLSAISTFFDHLYCLTPLVHKPTFVADLKSRREEQPENQEWVSLVLMLVAATLVQAPWAFPQLQRKEIEKLAKSCYGRGKVWLVEDFREITVGRYTIADYAHRSCMVSAHLEEIGMAEMFRGSLWGLIFKLRMHEESSYEGLDPIEGELRRRVFWLAFGLDKARCAVHADMVHVTGEHCADVQLPKALDDEYISRTGYVTPSTEETPILLGFCYVSRIFEMLGQALDLRRIDRRRNPTGIHLQMRLNEVNGLLELCETIMDDCPPALRLNQSLDPSQSQMQSRNSFLVQQANIYMTQQMTRQLLMEYRAQLRALQRHQQLEDLGQAGMPLQDMHLQSGLSDEEKECVSRDVLNVLEAIPMQALAVNTTGVVNKVRFVAVSLLDGLSENGAEGEDGTGGTSRSQYHREYLWKFLTTLGEIEAMSSLKEIP</sequence>
<dbReference type="PANTHER" id="PTHR46910">
    <property type="entry name" value="TRANSCRIPTION FACTOR PDR1"/>
    <property type="match status" value="1"/>
</dbReference>